<evidence type="ECO:0000313" key="2">
    <source>
        <dbReference type="Proteomes" id="UP001249945"/>
    </source>
</evidence>
<dbReference type="EMBL" id="JALRMR010000004">
    <property type="protein sequence ID" value="MDT1973774.1"/>
    <property type="molecule type" value="Genomic_DNA"/>
</dbReference>
<dbReference type="Gene3D" id="2.40.30.200">
    <property type="match status" value="1"/>
</dbReference>
<reference evidence="1" key="1">
    <citation type="submission" date="2022-04" db="EMBL/GenBank/DDBJ databases">
        <title>Draft genome sequences of lactic acid bacteria (LAB) strains involved in meat spoilage.</title>
        <authorList>
            <person name="Palevich N."/>
        </authorList>
    </citation>
    <scope>NUCLEOTIDE SEQUENCE</scope>
    <source>
        <strain evidence="1">9-14</strain>
    </source>
</reference>
<dbReference type="Proteomes" id="UP001249945">
    <property type="component" value="Unassembled WGS sequence"/>
</dbReference>
<accession>A0AAW8R7L8</accession>
<comment type="caution">
    <text evidence="1">The sequence shown here is derived from an EMBL/GenBank/DDBJ whole genome shotgun (WGS) entry which is preliminary data.</text>
</comment>
<dbReference type="AlphaFoldDB" id="A0AAW8R7L8"/>
<dbReference type="RefSeq" id="WP_311780208.1">
    <property type="nucleotide sequence ID" value="NZ_JALRMQ010000001.1"/>
</dbReference>
<protein>
    <submittedName>
        <fullName evidence="1">Phage tail family protein</fullName>
    </submittedName>
</protein>
<sequence length="227" mass="26058">MLYVLLDNVPSINFDMCVAVRPEIPTPKRKIETYEVPGRHGALTKLGAFEDISLPVVFNILENENVKQKIRNFKGYLLNKKTLRFSDDDVFYTLKNFEVGSIDNQIAEYGYFTVTFLLGPFQYALSEKEEFTKADTIFNYGTFESNPEITVFGNGDINLIINEQKFVMKGIKDFIVLDSEMKLAYKGSENVTNLTNGEFLTLKVGKNTISWTGNVKKIEINPRWRYI</sequence>
<organism evidence="1 2">
    <name type="scientific">Carnobacterium divergens</name>
    <name type="common">Lactobacillus divergens</name>
    <dbReference type="NCBI Taxonomy" id="2748"/>
    <lineage>
        <taxon>Bacteria</taxon>
        <taxon>Bacillati</taxon>
        <taxon>Bacillota</taxon>
        <taxon>Bacilli</taxon>
        <taxon>Lactobacillales</taxon>
        <taxon>Carnobacteriaceae</taxon>
        <taxon>Carnobacterium</taxon>
    </lineage>
</organism>
<gene>
    <name evidence="1" type="ORF">MX635_05110</name>
</gene>
<proteinExistence type="predicted"/>
<evidence type="ECO:0000313" key="1">
    <source>
        <dbReference type="EMBL" id="MDT1973774.1"/>
    </source>
</evidence>
<name>A0AAW8R7L8_CARDV</name>